<protein>
    <submittedName>
        <fullName evidence="2">Uncharacterized protein</fullName>
    </submittedName>
</protein>
<keyword evidence="3" id="KW-1185">Reference proteome</keyword>
<proteinExistence type="predicted"/>
<keyword evidence="1" id="KW-0812">Transmembrane</keyword>
<accession>A0A6A6P179</accession>
<sequence length="87" mass="9973">MHLFSAEHCFFLPWVAFLPFLLMPLFLSPALSLHAFSRLTEPNHDTSDTNQSCECGDTLCALCLFFFFFFSSLCPVLPFLLPFTSER</sequence>
<organism evidence="2 3">
    <name type="scientific">Lineolata rhizophorae</name>
    <dbReference type="NCBI Taxonomy" id="578093"/>
    <lineage>
        <taxon>Eukaryota</taxon>
        <taxon>Fungi</taxon>
        <taxon>Dikarya</taxon>
        <taxon>Ascomycota</taxon>
        <taxon>Pezizomycotina</taxon>
        <taxon>Dothideomycetes</taxon>
        <taxon>Dothideomycetes incertae sedis</taxon>
        <taxon>Lineolatales</taxon>
        <taxon>Lineolataceae</taxon>
        <taxon>Lineolata</taxon>
    </lineage>
</organism>
<evidence type="ECO:0000313" key="3">
    <source>
        <dbReference type="Proteomes" id="UP000799766"/>
    </source>
</evidence>
<feature type="transmembrane region" description="Helical" evidence="1">
    <location>
        <begin position="56"/>
        <end position="81"/>
    </location>
</feature>
<keyword evidence="1" id="KW-1133">Transmembrane helix</keyword>
<dbReference type="AlphaFoldDB" id="A0A6A6P179"/>
<name>A0A6A6P179_9PEZI</name>
<dbReference type="EMBL" id="MU001680">
    <property type="protein sequence ID" value="KAF2457502.1"/>
    <property type="molecule type" value="Genomic_DNA"/>
</dbReference>
<keyword evidence="1" id="KW-0472">Membrane</keyword>
<evidence type="ECO:0000256" key="1">
    <source>
        <dbReference type="SAM" id="Phobius"/>
    </source>
</evidence>
<gene>
    <name evidence="2" type="ORF">BDY21DRAFT_344020</name>
</gene>
<dbReference type="Proteomes" id="UP000799766">
    <property type="component" value="Unassembled WGS sequence"/>
</dbReference>
<reference evidence="2" key="1">
    <citation type="journal article" date="2020" name="Stud. Mycol.">
        <title>101 Dothideomycetes genomes: a test case for predicting lifestyles and emergence of pathogens.</title>
        <authorList>
            <person name="Haridas S."/>
            <person name="Albert R."/>
            <person name="Binder M."/>
            <person name="Bloem J."/>
            <person name="Labutti K."/>
            <person name="Salamov A."/>
            <person name="Andreopoulos B."/>
            <person name="Baker S."/>
            <person name="Barry K."/>
            <person name="Bills G."/>
            <person name="Bluhm B."/>
            <person name="Cannon C."/>
            <person name="Castanera R."/>
            <person name="Culley D."/>
            <person name="Daum C."/>
            <person name="Ezra D."/>
            <person name="Gonzalez J."/>
            <person name="Henrissat B."/>
            <person name="Kuo A."/>
            <person name="Liang C."/>
            <person name="Lipzen A."/>
            <person name="Lutzoni F."/>
            <person name="Magnuson J."/>
            <person name="Mondo S."/>
            <person name="Nolan M."/>
            <person name="Ohm R."/>
            <person name="Pangilinan J."/>
            <person name="Park H.-J."/>
            <person name="Ramirez L."/>
            <person name="Alfaro M."/>
            <person name="Sun H."/>
            <person name="Tritt A."/>
            <person name="Yoshinaga Y."/>
            <person name="Zwiers L.-H."/>
            <person name="Turgeon B."/>
            <person name="Goodwin S."/>
            <person name="Spatafora J."/>
            <person name="Crous P."/>
            <person name="Grigoriev I."/>
        </authorList>
    </citation>
    <scope>NUCLEOTIDE SEQUENCE</scope>
    <source>
        <strain evidence="2">ATCC 16933</strain>
    </source>
</reference>
<evidence type="ECO:0000313" key="2">
    <source>
        <dbReference type="EMBL" id="KAF2457502.1"/>
    </source>
</evidence>